<dbReference type="InterPro" id="IPR010016">
    <property type="entry name" value="PxpB"/>
</dbReference>
<proteinExistence type="predicted"/>
<sequence length="249" mass="27573">MINLEKEQSKIPAVQLYPLGDAAVVVEFGNEISEQTHKQVRAFSAYLQQHPFLGLIEFVPAYTTVTVYYNPWVISERGNLNPYTKVTGFLQRMLPFVADEAENAAPRVVEIPVAYGGEHGPDLEFVAKINELSPEEVIALHTQQEYLVYMIGFAPGFPYLGGMNKRIAAPRKETPRLQIPAGSVGIAGEQTGIYPIQTPGGWQLIGCTPVPLFTPQGTSPSLLQAGDLVRFTAITEEAYKERKEQRHES</sequence>
<keyword evidence="6" id="KW-1185">Reference proteome</keyword>
<dbReference type="Proteomes" id="UP000256708">
    <property type="component" value="Unassembled WGS sequence"/>
</dbReference>
<organism evidence="5 6">
    <name type="scientific">Pontibacter diazotrophicus</name>
    <dbReference type="NCBI Taxonomy" id="1400979"/>
    <lineage>
        <taxon>Bacteria</taxon>
        <taxon>Pseudomonadati</taxon>
        <taxon>Bacteroidota</taxon>
        <taxon>Cytophagia</taxon>
        <taxon>Cytophagales</taxon>
        <taxon>Hymenobacteraceae</taxon>
        <taxon>Pontibacter</taxon>
    </lineage>
</organism>
<dbReference type="SUPFAM" id="SSF160467">
    <property type="entry name" value="PH0987 N-terminal domain-like"/>
    <property type="match status" value="1"/>
</dbReference>
<dbReference type="Gene3D" id="3.30.1360.40">
    <property type="match status" value="1"/>
</dbReference>
<evidence type="ECO:0000256" key="3">
    <source>
        <dbReference type="ARBA" id="ARBA00022840"/>
    </source>
</evidence>
<keyword evidence="2 5" id="KW-0378">Hydrolase</keyword>
<dbReference type="EMBL" id="QRGR01000048">
    <property type="protein sequence ID" value="RDV11072.1"/>
    <property type="molecule type" value="Genomic_DNA"/>
</dbReference>
<dbReference type="GO" id="GO:0016787">
    <property type="term" value="F:hydrolase activity"/>
    <property type="evidence" value="ECO:0007669"/>
    <property type="project" value="UniProtKB-KW"/>
</dbReference>
<dbReference type="GO" id="GO:0005524">
    <property type="term" value="F:ATP binding"/>
    <property type="evidence" value="ECO:0007669"/>
    <property type="project" value="UniProtKB-KW"/>
</dbReference>
<evidence type="ECO:0000256" key="2">
    <source>
        <dbReference type="ARBA" id="ARBA00022801"/>
    </source>
</evidence>
<dbReference type="RefSeq" id="WP_115568419.1">
    <property type="nucleotide sequence ID" value="NZ_QRGR01000048.1"/>
</dbReference>
<dbReference type="AlphaFoldDB" id="A0A3D8L244"/>
<accession>A0A3D8L244</accession>
<dbReference type="OrthoDB" id="9778567at2"/>
<dbReference type="SMART" id="SM00796">
    <property type="entry name" value="AHS1"/>
    <property type="match status" value="1"/>
</dbReference>
<dbReference type="PANTHER" id="PTHR34698">
    <property type="entry name" value="5-OXOPROLINASE SUBUNIT B"/>
    <property type="match status" value="1"/>
</dbReference>
<dbReference type="InterPro" id="IPR003833">
    <property type="entry name" value="CT_C_D"/>
</dbReference>
<dbReference type="NCBIfam" id="TIGR00370">
    <property type="entry name" value="5-oxoprolinase subunit PxpB"/>
    <property type="match status" value="1"/>
</dbReference>
<reference evidence="6" key="1">
    <citation type="submission" date="2018-08" db="EMBL/GenBank/DDBJ databases">
        <authorList>
            <person name="Liu Z.-W."/>
            <person name="Du Z.-J."/>
        </authorList>
    </citation>
    <scope>NUCLEOTIDE SEQUENCE [LARGE SCALE GENOMIC DNA]</scope>
    <source>
        <strain evidence="6">H4X</strain>
    </source>
</reference>
<dbReference type="InterPro" id="IPR029000">
    <property type="entry name" value="Cyclophilin-like_dom_sf"/>
</dbReference>
<dbReference type="SUPFAM" id="SSF50891">
    <property type="entry name" value="Cyclophilin-like"/>
    <property type="match status" value="1"/>
</dbReference>
<name>A0A3D8L244_9BACT</name>
<feature type="domain" description="Carboxyltransferase" evidence="4">
    <location>
        <begin position="14"/>
        <end position="223"/>
    </location>
</feature>
<protein>
    <submittedName>
        <fullName evidence="5">Allophanate hydrolase subunit 1</fullName>
    </submittedName>
</protein>
<evidence type="ECO:0000313" key="6">
    <source>
        <dbReference type="Proteomes" id="UP000256708"/>
    </source>
</evidence>
<keyword evidence="1" id="KW-0547">Nucleotide-binding</keyword>
<evidence type="ECO:0000259" key="4">
    <source>
        <dbReference type="SMART" id="SM00796"/>
    </source>
</evidence>
<comment type="caution">
    <text evidence="5">The sequence shown here is derived from an EMBL/GenBank/DDBJ whole genome shotgun (WGS) entry which is preliminary data.</text>
</comment>
<evidence type="ECO:0000256" key="1">
    <source>
        <dbReference type="ARBA" id="ARBA00022741"/>
    </source>
</evidence>
<dbReference type="Pfam" id="PF02682">
    <property type="entry name" value="CT_C_D"/>
    <property type="match status" value="1"/>
</dbReference>
<gene>
    <name evidence="5" type="ORF">DXT99_25480</name>
</gene>
<dbReference type="Gene3D" id="2.40.100.10">
    <property type="entry name" value="Cyclophilin-like"/>
    <property type="match status" value="1"/>
</dbReference>
<dbReference type="PANTHER" id="PTHR34698:SF2">
    <property type="entry name" value="5-OXOPROLINASE SUBUNIT B"/>
    <property type="match status" value="1"/>
</dbReference>
<keyword evidence="3" id="KW-0067">ATP-binding</keyword>
<evidence type="ECO:0000313" key="5">
    <source>
        <dbReference type="EMBL" id="RDV11072.1"/>
    </source>
</evidence>